<dbReference type="Pfam" id="PF06742">
    <property type="entry name" value="DUF1214"/>
    <property type="match status" value="1"/>
</dbReference>
<proteinExistence type="predicted"/>
<gene>
    <name evidence="3" type="ORF">I6G66_15950</name>
</gene>
<sequence>MDMNPTPPSLPEVRRALARSIGLAAFVYGYPLIETYRTCRLQTDAGAARATGLSVGLGLDMRGDFDTLHHSQRPSTHEDRDVVTPANDLLYSLAWIHLADGPRLLTVPSSAEHPGRYFVLALYDAYTENFENLGPRNCAPEGETVVLVGPGGQVPEHLAGHRLVHCPSNLVWLIGRTVVGDAPDWPAARALQADIRLEPAPGVPKGGRPAAVTNWVGPPVDAMAAAFENQEPAAEVAPRFFANLCHALAEAPGRKEDQGLLAWFGQAGLVASAHMAWEQLEEPVREGLTEGFADGVRTVAAMGRNRRPRPWTMTPSTGRYGSEYLGRARTAYLGLGALATSEAIYAAAHHDAGLQPLDGSQRYVLRFNAADMPPADAFWSVTLYDADRFLYGNEIGRHSIGDRTPGLLREADGSLQIDLGHARPAQGAANWLPTPHGRFYLILRMYHPQAGAHQWPVPPLQPVAA</sequence>
<evidence type="ECO:0000259" key="1">
    <source>
        <dbReference type="Pfam" id="PF06742"/>
    </source>
</evidence>
<accession>A0A7T2RYR6</accession>
<feature type="domain" description="DUF1254" evidence="2">
    <location>
        <begin position="66"/>
        <end position="199"/>
    </location>
</feature>
<dbReference type="PANTHER" id="PTHR36509">
    <property type="entry name" value="BLL3101 PROTEIN"/>
    <property type="match status" value="1"/>
</dbReference>
<name>A0A7T2RYR6_DELAC</name>
<evidence type="ECO:0000313" key="3">
    <source>
        <dbReference type="EMBL" id="QPS05821.1"/>
    </source>
</evidence>
<dbReference type="InterPro" id="IPR010679">
    <property type="entry name" value="DUF1254"/>
</dbReference>
<dbReference type="Pfam" id="PF06863">
    <property type="entry name" value="DUF1254"/>
    <property type="match status" value="1"/>
</dbReference>
<dbReference type="Gene3D" id="2.60.40.1610">
    <property type="entry name" value="Domain of unknown function DUF1254"/>
    <property type="match status" value="1"/>
</dbReference>
<dbReference type="Proteomes" id="UP000594778">
    <property type="component" value="Chromosome"/>
</dbReference>
<dbReference type="RefSeq" id="WP_197953295.1">
    <property type="nucleotide sequence ID" value="NZ_CP065668.1"/>
</dbReference>
<dbReference type="EMBL" id="CP065668">
    <property type="protein sequence ID" value="QPS05821.1"/>
    <property type="molecule type" value="Genomic_DNA"/>
</dbReference>
<dbReference type="InterPro" id="IPR037050">
    <property type="entry name" value="DUF1254_sf"/>
</dbReference>
<dbReference type="PANTHER" id="PTHR36509:SF2">
    <property type="entry name" value="BLL3101 PROTEIN"/>
    <property type="match status" value="1"/>
</dbReference>
<reference evidence="3 4" key="1">
    <citation type="submission" date="2020-12" db="EMBL/GenBank/DDBJ databases">
        <title>FDA dAtabase for Regulatory Grade micrObial Sequences (FDA-ARGOS): Supporting development and validation of Infectious Disease Dx tests.</title>
        <authorList>
            <person name="Sproer C."/>
            <person name="Gronow S."/>
            <person name="Severitt S."/>
            <person name="Schroder I."/>
            <person name="Tallon L."/>
            <person name="Sadzewicz L."/>
            <person name="Zhao X."/>
            <person name="Boylan J."/>
            <person name="Ott S."/>
            <person name="Bowen H."/>
            <person name="Vavikolanu K."/>
            <person name="Mehta A."/>
            <person name="Aluvathingal J."/>
            <person name="Nadendla S."/>
            <person name="Lowell S."/>
            <person name="Myers T."/>
            <person name="Yan Y."/>
            <person name="Sichtig H."/>
        </authorList>
    </citation>
    <scope>NUCLEOTIDE SEQUENCE [LARGE SCALE GENOMIC DNA]</scope>
    <source>
        <strain evidence="3 4">FDAARGOS_909</strain>
    </source>
</reference>
<feature type="domain" description="DUF1214" evidence="1">
    <location>
        <begin position="342"/>
        <end position="449"/>
    </location>
</feature>
<dbReference type="AlphaFoldDB" id="A0A7T2RYR6"/>
<dbReference type="InterPro" id="IPR037049">
    <property type="entry name" value="DUF1214_C_sf"/>
</dbReference>
<dbReference type="SUPFAM" id="SSF160935">
    <property type="entry name" value="VPA0735-like"/>
    <property type="match status" value="1"/>
</dbReference>
<evidence type="ECO:0000259" key="2">
    <source>
        <dbReference type="Pfam" id="PF06863"/>
    </source>
</evidence>
<protein>
    <submittedName>
        <fullName evidence="3">DUF1254 domain-containing protein</fullName>
    </submittedName>
</protein>
<evidence type="ECO:0000313" key="4">
    <source>
        <dbReference type="Proteomes" id="UP000594778"/>
    </source>
</evidence>
<organism evidence="3 4">
    <name type="scientific">Delftia acidovorans</name>
    <name type="common">Pseudomonas acidovorans</name>
    <name type="synonym">Comamonas acidovorans</name>
    <dbReference type="NCBI Taxonomy" id="80866"/>
    <lineage>
        <taxon>Bacteria</taxon>
        <taxon>Pseudomonadati</taxon>
        <taxon>Pseudomonadota</taxon>
        <taxon>Betaproteobacteria</taxon>
        <taxon>Burkholderiales</taxon>
        <taxon>Comamonadaceae</taxon>
        <taxon>Delftia</taxon>
    </lineage>
</organism>
<dbReference type="Gene3D" id="2.60.120.600">
    <property type="entry name" value="Domain of unknown function DUF1214, C-terminal domain"/>
    <property type="match status" value="1"/>
</dbReference>
<dbReference type="InterPro" id="IPR010621">
    <property type="entry name" value="DUF1214"/>
</dbReference>